<dbReference type="GO" id="GO:0008395">
    <property type="term" value="F:steroid hydroxylase activity"/>
    <property type="evidence" value="ECO:0007669"/>
    <property type="project" value="TreeGrafter"/>
</dbReference>
<dbReference type="Gene3D" id="1.10.630.10">
    <property type="entry name" value="Cytochrome P450"/>
    <property type="match status" value="1"/>
</dbReference>
<dbReference type="Pfam" id="PF00067">
    <property type="entry name" value="p450"/>
    <property type="match status" value="1"/>
</dbReference>
<keyword evidence="15" id="KW-0732">Signal</keyword>
<keyword evidence="7 14" id="KW-0479">Metal-binding</keyword>
<protein>
    <submittedName>
        <fullName evidence="17">Probable cytochrome P450 304a1</fullName>
    </submittedName>
</protein>
<evidence type="ECO:0000256" key="9">
    <source>
        <dbReference type="ARBA" id="ARBA00022848"/>
    </source>
</evidence>
<evidence type="ECO:0000313" key="16">
    <source>
        <dbReference type="Proteomes" id="UP000694866"/>
    </source>
</evidence>
<keyword evidence="16" id="KW-1185">Reference proteome</keyword>
<evidence type="ECO:0000256" key="15">
    <source>
        <dbReference type="SAM" id="SignalP"/>
    </source>
</evidence>
<keyword evidence="12" id="KW-0503">Monooxygenase</keyword>
<evidence type="ECO:0000256" key="8">
    <source>
        <dbReference type="ARBA" id="ARBA00022824"/>
    </source>
</evidence>
<evidence type="ECO:0000256" key="5">
    <source>
        <dbReference type="ARBA" id="ARBA00010617"/>
    </source>
</evidence>
<keyword evidence="9" id="KW-0492">Microsome</keyword>
<accession>A0A9R1TZL7</accession>
<dbReference type="CTD" id="41586"/>
<dbReference type="InterPro" id="IPR050182">
    <property type="entry name" value="Cytochrome_P450_fam2"/>
</dbReference>
<gene>
    <name evidence="17" type="primary">LOC105265786</name>
</gene>
<dbReference type="FunFam" id="1.10.630.10:FF:000238">
    <property type="entry name" value="Cytochrome P450 2A6"/>
    <property type="match status" value="1"/>
</dbReference>
<evidence type="ECO:0000256" key="13">
    <source>
        <dbReference type="ARBA" id="ARBA00023136"/>
    </source>
</evidence>
<keyword evidence="6 14" id="KW-0349">Heme</keyword>
<dbReference type="InterPro" id="IPR036396">
    <property type="entry name" value="Cyt_P450_sf"/>
</dbReference>
<proteinExistence type="inferred from homology"/>
<organism evidence="16 17">
    <name type="scientific">Fopius arisanus</name>
    <dbReference type="NCBI Taxonomy" id="64838"/>
    <lineage>
        <taxon>Eukaryota</taxon>
        <taxon>Metazoa</taxon>
        <taxon>Ecdysozoa</taxon>
        <taxon>Arthropoda</taxon>
        <taxon>Hexapoda</taxon>
        <taxon>Insecta</taxon>
        <taxon>Pterygota</taxon>
        <taxon>Neoptera</taxon>
        <taxon>Endopterygota</taxon>
        <taxon>Hymenoptera</taxon>
        <taxon>Apocrita</taxon>
        <taxon>Ichneumonoidea</taxon>
        <taxon>Braconidae</taxon>
        <taxon>Opiinae</taxon>
        <taxon>Fopius</taxon>
    </lineage>
</organism>
<keyword evidence="10" id="KW-0560">Oxidoreductase</keyword>
<sequence length="505" mass="58329">MSPLLLAITALLILYACYNFVTSKPGKAPPGLIRLPVWGSYWLLLWGDYWFPHNTVAHYVKKYKSKIISLWMGKYYTVIVNDYETVKEVLTRREFDGRDTKSFMGLSRSWGKTLGIFFNDSEEWQEQRRFALRNMRDFGFGRRHGGLESQFQEELRVLVDTIKNGPISESEKGVVNGDLVYFPNILYPSCTNIIWSVLAGERFGREHHDELRQLCIYASMFQKGGETAIGAVAMTPWLSRFGNLFSFGDWVEGHQGMTRFIKRYIDERSEAALVDKSIEGFIPAYLKELKEGKLTENFSEEQLVMVAVDFMFPALSAVPSTIVHAFKWLMHYPEVMRKAQEEIDRVVGMERFPEWDDRKNLPYTESVIREVMRIETLTPLGVIHRCTENTSLKGYDIPVNTVVLTNLSAMHNDSDFWGDPENFRPERFLDKNGQPVKDFTLPFGLGRRVCGGETFARFVIFELFATMLQQFDFSFVKGQPTSLKDKYPGLIVQPTRTWIKLTARS</sequence>
<keyword evidence="13" id="KW-0472">Membrane</keyword>
<keyword evidence="8" id="KW-0256">Endoplasmic reticulum</keyword>
<dbReference type="GO" id="GO:0006805">
    <property type="term" value="P:xenobiotic metabolic process"/>
    <property type="evidence" value="ECO:0007669"/>
    <property type="project" value="TreeGrafter"/>
</dbReference>
<evidence type="ECO:0000256" key="12">
    <source>
        <dbReference type="ARBA" id="ARBA00023033"/>
    </source>
</evidence>
<dbReference type="GO" id="GO:0020037">
    <property type="term" value="F:heme binding"/>
    <property type="evidence" value="ECO:0007669"/>
    <property type="project" value="InterPro"/>
</dbReference>
<evidence type="ECO:0000256" key="4">
    <source>
        <dbReference type="ARBA" id="ARBA00004406"/>
    </source>
</evidence>
<dbReference type="KEGG" id="fas:105265786"/>
<comment type="cofactor">
    <cofactor evidence="1 14">
        <name>heme</name>
        <dbReference type="ChEBI" id="CHEBI:30413"/>
    </cofactor>
</comment>
<dbReference type="PANTHER" id="PTHR24300:SF376">
    <property type="entry name" value="CYTOCHROME P450 15A1"/>
    <property type="match status" value="1"/>
</dbReference>
<feature type="binding site" description="axial binding residue" evidence="14">
    <location>
        <position position="450"/>
    </location>
    <ligand>
        <name>heme</name>
        <dbReference type="ChEBI" id="CHEBI:30413"/>
    </ligand>
    <ligandPart>
        <name>Fe</name>
        <dbReference type="ChEBI" id="CHEBI:18248"/>
    </ligandPart>
</feature>
<evidence type="ECO:0000256" key="2">
    <source>
        <dbReference type="ARBA" id="ARBA00003690"/>
    </source>
</evidence>
<comment type="function">
    <text evidence="2">May be involved in the metabolism of insect hormones and in the breakdown of synthetic insecticides.</text>
</comment>
<evidence type="ECO:0000256" key="1">
    <source>
        <dbReference type="ARBA" id="ARBA00001971"/>
    </source>
</evidence>
<dbReference type="InterPro" id="IPR002401">
    <property type="entry name" value="Cyt_P450_E_grp-I"/>
</dbReference>
<dbReference type="GO" id="GO:0005506">
    <property type="term" value="F:iron ion binding"/>
    <property type="evidence" value="ECO:0007669"/>
    <property type="project" value="InterPro"/>
</dbReference>
<dbReference type="InterPro" id="IPR001128">
    <property type="entry name" value="Cyt_P450"/>
</dbReference>
<name>A0A9R1TZL7_9HYME</name>
<dbReference type="RefSeq" id="XP_011301797.1">
    <property type="nucleotide sequence ID" value="XM_011303495.1"/>
</dbReference>
<dbReference type="AlphaFoldDB" id="A0A9R1TZL7"/>
<dbReference type="PANTHER" id="PTHR24300">
    <property type="entry name" value="CYTOCHROME P450 508A4-RELATED"/>
    <property type="match status" value="1"/>
</dbReference>
<evidence type="ECO:0000256" key="6">
    <source>
        <dbReference type="ARBA" id="ARBA00022617"/>
    </source>
</evidence>
<reference evidence="17" key="1">
    <citation type="submission" date="2025-08" db="UniProtKB">
        <authorList>
            <consortium name="RefSeq"/>
        </authorList>
    </citation>
    <scope>IDENTIFICATION</scope>
    <source>
        <strain evidence="17">USDA-PBARC FA_bdor</strain>
        <tissue evidence="17">Whole organism</tissue>
    </source>
</reference>
<dbReference type="GeneID" id="105265786"/>
<dbReference type="PRINTS" id="PR00385">
    <property type="entry name" value="P450"/>
</dbReference>
<dbReference type="PRINTS" id="PR00463">
    <property type="entry name" value="EP450I"/>
</dbReference>
<evidence type="ECO:0000256" key="3">
    <source>
        <dbReference type="ARBA" id="ARBA00004174"/>
    </source>
</evidence>
<dbReference type="Proteomes" id="UP000694866">
    <property type="component" value="Unplaced"/>
</dbReference>
<dbReference type="OrthoDB" id="1103324at2759"/>
<feature type="chain" id="PRO_5040378156" evidence="15">
    <location>
        <begin position="24"/>
        <end position="505"/>
    </location>
</feature>
<dbReference type="GO" id="GO:0006082">
    <property type="term" value="P:organic acid metabolic process"/>
    <property type="evidence" value="ECO:0007669"/>
    <property type="project" value="TreeGrafter"/>
</dbReference>
<evidence type="ECO:0000256" key="7">
    <source>
        <dbReference type="ARBA" id="ARBA00022723"/>
    </source>
</evidence>
<comment type="similarity">
    <text evidence="5">Belongs to the cytochrome P450 family.</text>
</comment>
<evidence type="ECO:0000256" key="14">
    <source>
        <dbReference type="PIRSR" id="PIRSR602401-1"/>
    </source>
</evidence>
<dbReference type="GO" id="GO:0005789">
    <property type="term" value="C:endoplasmic reticulum membrane"/>
    <property type="evidence" value="ECO:0007669"/>
    <property type="project" value="UniProtKB-SubCell"/>
</dbReference>
<evidence type="ECO:0000313" key="17">
    <source>
        <dbReference type="RefSeq" id="XP_011301797.1"/>
    </source>
</evidence>
<dbReference type="SUPFAM" id="SSF48264">
    <property type="entry name" value="Cytochrome P450"/>
    <property type="match status" value="1"/>
</dbReference>
<feature type="signal peptide" evidence="15">
    <location>
        <begin position="1"/>
        <end position="23"/>
    </location>
</feature>
<evidence type="ECO:0000256" key="11">
    <source>
        <dbReference type="ARBA" id="ARBA00023004"/>
    </source>
</evidence>
<dbReference type="GO" id="GO:0016712">
    <property type="term" value="F:oxidoreductase activity, acting on paired donors, with incorporation or reduction of molecular oxygen, reduced flavin or flavoprotein as one donor, and incorporation of one atom of oxygen"/>
    <property type="evidence" value="ECO:0007669"/>
    <property type="project" value="TreeGrafter"/>
</dbReference>
<comment type="subcellular location">
    <subcellularLocation>
        <location evidence="4">Endoplasmic reticulum membrane</location>
        <topology evidence="4">Peripheral membrane protein</topology>
    </subcellularLocation>
    <subcellularLocation>
        <location evidence="3">Microsome membrane</location>
        <topology evidence="3">Peripheral membrane protein</topology>
    </subcellularLocation>
</comment>
<keyword evidence="11 14" id="KW-0408">Iron</keyword>
<evidence type="ECO:0000256" key="10">
    <source>
        <dbReference type="ARBA" id="ARBA00023002"/>
    </source>
</evidence>